<dbReference type="EMBL" id="PGOL01004290">
    <property type="protein sequence ID" value="PKI37861.1"/>
    <property type="molecule type" value="Genomic_DNA"/>
</dbReference>
<feature type="compositionally biased region" description="Basic and acidic residues" evidence="1">
    <location>
        <begin position="42"/>
        <end position="55"/>
    </location>
</feature>
<feature type="compositionally biased region" description="Low complexity" evidence="1">
    <location>
        <begin position="71"/>
        <end position="82"/>
    </location>
</feature>
<dbReference type="Proteomes" id="UP000233551">
    <property type="component" value="Unassembled WGS sequence"/>
</dbReference>
<accession>A0A2I0I1M5</accession>
<evidence type="ECO:0000313" key="2">
    <source>
        <dbReference type="EMBL" id="PKI37861.1"/>
    </source>
</evidence>
<gene>
    <name evidence="2" type="ORF">CRG98_041751</name>
</gene>
<evidence type="ECO:0000256" key="1">
    <source>
        <dbReference type="SAM" id="MobiDB-lite"/>
    </source>
</evidence>
<organism evidence="2 3">
    <name type="scientific">Punica granatum</name>
    <name type="common">Pomegranate</name>
    <dbReference type="NCBI Taxonomy" id="22663"/>
    <lineage>
        <taxon>Eukaryota</taxon>
        <taxon>Viridiplantae</taxon>
        <taxon>Streptophyta</taxon>
        <taxon>Embryophyta</taxon>
        <taxon>Tracheophyta</taxon>
        <taxon>Spermatophyta</taxon>
        <taxon>Magnoliopsida</taxon>
        <taxon>eudicotyledons</taxon>
        <taxon>Gunneridae</taxon>
        <taxon>Pentapetalae</taxon>
        <taxon>rosids</taxon>
        <taxon>malvids</taxon>
        <taxon>Myrtales</taxon>
        <taxon>Lythraceae</taxon>
        <taxon>Punica</taxon>
    </lineage>
</organism>
<reference evidence="2 3" key="1">
    <citation type="submission" date="2017-11" db="EMBL/GenBank/DDBJ databases">
        <title>De-novo sequencing of pomegranate (Punica granatum L.) genome.</title>
        <authorList>
            <person name="Akparov Z."/>
            <person name="Amiraslanov A."/>
            <person name="Hajiyeva S."/>
            <person name="Abbasov M."/>
            <person name="Kaur K."/>
            <person name="Hamwieh A."/>
            <person name="Solovyev V."/>
            <person name="Salamov A."/>
            <person name="Braich B."/>
            <person name="Kosarev P."/>
            <person name="Mahmoud A."/>
            <person name="Hajiyev E."/>
            <person name="Babayeva S."/>
            <person name="Izzatullayeva V."/>
            <person name="Mammadov A."/>
            <person name="Mammadov A."/>
            <person name="Sharifova S."/>
            <person name="Ojaghi J."/>
            <person name="Eynullazada K."/>
            <person name="Bayramov B."/>
            <person name="Abdulazimova A."/>
            <person name="Shahmuradov I."/>
        </authorList>
    </citation>
    <scope>NUCLEOTIDE SEQUENCE [LARGE SCALE GENOMIC DNA]</scope>
    <source>
        <strain evidence="3">cv. AG2017</strain>
        <tissue evidence="2">Leaf</tissue>
    </source>
</reference>
<evidence type="ECO:0000313" key="3">
    <source>
        <dbReference type="Proteomes" id="UP000233551"/>
    </source>
</evidence>
<dbReference type="AlphaFoldDB" id="A0A2I0I1M5"/>
<proteinExistence type="predicted"/>
<keyword evidence="3" id="KW-1185">Reference proteome</keyword>
<name>A0A2I0I1M5_PUNGR</name>
<sequence length="89" mass="9587">MAVENHEKKAMRGREGNHRRCGFLLRSRASTVELRRCGTGKQRRETVEGGERVAGKEGQIQGRKVAGNGGSDPPTSPSLSLSVEADLPS</sequence>
<protein>
    <submittedName>
        <fullName evidence="2">Uncharacterized protein</fullName>
    </submittedName>
</protein>
<comment type="caution">
    <text evidence="2">The sequence shown here is derived from an EMBL/GenBank/DDBJ whole genome shotgun (WGS) entry which is preliminary data.</text>
</comment>
<feature type="region of interest" description="Disordered" evidence="1">
    <location>
        <begin position="36"/>
        <end position="89"/>
    </location>
</feature>